<dbReference type="EMBL" id="UGCP01000002">
    <property type="protein sequence ID" value="STI85152.1"/>
    <property type="molecule type" value="Genomic_DNA"/>
</dbReference>
<evidence type="ECO:0000313" key="3">
    <source>
        <dbReference type="EMBL" id="STK46660.1"/>
    </source>
</evidence>
<gene>
    <name evidence="1" type="ORF">NCTC8009_05433</name>
    <name evidence="3" type="ORF">NCTC8179_00391</name>
    <name evidence="4" type="ORF">NCTC8333_02150</name>
    <name evidence="2" type="ORF">NCTC8622_04230</name>
</gene>
<dbReference type="EMBL" id="UARW01000010">
    <property type="protein sequence ID" value="SQD04890.1"/>
    <property type="molecule type" value="Genomic_DNA"/>
</dbReference>
<evidence type="ECO:0000313" key="8">
    <source>
        <dbReference type="Proteomes" id="UP000255543"/>
    </source>
</evidence>
<proteinExistence type="predicted"/>
<reference evidence="5 6" key="1">
    <citation type="submission" date="2018-06" db="EMBL/GenBank/DDBJ databases">
        <authorList>
            <consortium name="Pathogen Informatics"/>
            <person name="Doyle S."/>
        </authorList>
    </citation>
    <scope>NUCLEOTIDE SEQUENCE [LARGE SCALE GENOMIC DNA]</scope>
    <source>
        <strain evidence="1 5">NCTC8009</strain>
        <strain evidence="3 8">NCTC8179</strain>
        <strain evidence="4 7">NCTC8333</strain>
        <strain evidence="2 6">NCTC8622</strain>
    </source>
</reference>
<organism evidence="3 8">
    <name type="scientific">Escherichia coli</name>
    <dbReference type="NCBI Taxonomy" id="562"/>
    <lineage>
        <taxon>Bacteria</taxon>
        <taxon>Pseudomonadati</taxon>
        <taxon>Pseudomonadota</taxon>
        <taxon>Gammaproteobacteria</taxon>
        <taxon>Enterobacterales</taxon>
        <taxon>Enterobacteriaceae</taxon>
        <taxon>Escherichia</taxon>
    </lineage>
</organism>
<dbReference type="EMBL" id="UGEB01000001">
    <property type="protein sequence ID" value="STK46660.1"/>
    <property type="molecule type" value="Genomic_DNA"/>
</dbReference>
<evidence type="ECO:0000313" key="1">
    <source>
        <dbReference type="EMBL" id="SQD04890.1"/>
    </source>
</evidence>
<dbReference type="Proteomes" id="UP000254718">
    <property type="component" value="Unassembled WGS sequence"/>
</dbReference>
<dbReference type="EMBL" id="UGFE01000002">
    <property type="protein sequence ID" value="STM23233.1"/>
    <property type="molecule type" value="Genomic_DNA"/>
</dbReference>
<evidence type="ECO:0000313" key="6">
    <source>
        <dbReference type="Proteomes" id="UP000254079"/>
    </source>
</evidence>
<evidence type="ECO:0000313" key="4">
    <source>
        <dbReference type="EMBL" id="STM23233.1"/>
    </source>
</evidence>
<name>A0A140RSK5_ECOLX</name>
<dbReference type="RefSeq" id="WP_000379073.1">
    <property type="nucleotide sequence ID" value="NZ_BGBF01000003.1"/>
</dbReference>
<dbReference type="Proteomes" id="UP000250991">
    <property type="component" value="Unassembled WGS sequence"/>
</dbReference>
<protein>
    <submittedName>
        <fullName evidence="3">Uncharacterized protein</fullName>
    </submittedName>
</protein>
<evidence type="ECO:0000313" key="5">
    <source>
        <dbReference type="Proteomes" id="UP000250991"/>
    </source>
</evidence>
<dbReference type="Proteomes" id="UP000254079">
    <property type="component" value="Unassembled WGS sequence"/>
</dbReference>
<dbReference type="Proteomes" id="UP000255543">
    <property type="component" value="Unassembled WGS sequence"/>
</dbReference>
<accession>A0A140RSK5</accession>
<dbReference type="AlphaFoldDB" id="A0A140RSK5"/>
<evidence type="ECO:0000313" key="2">
    <source>
        <dbReference type="EMBL" id="STI85152.1"/>
    </source>
</evidence>
<evidence type="ECO:0000313" key="7">
    <source>
        <dbReference type="Proteomes" id="UP000254718"/>
    </source>
</evidence>
<sequence length="115" mass="13121">MDTAKIFKLSDSHTALSNVFIRIKDKRTPCGNYFFRLDKLDCVSLADNSGLTPLIEVTGGYVEPSVTYEQFMSFLFQVFDDVSNGDNSIRIYELMVDEETVRDVPPRTRKTITPQ</sequence>